<sequence>MKTVAIIGGTQTNTFKRIGGKRGFLISYVGLNLPRCWTEQILLEQGVMIVDRIHYGLVPTRNWA</sequence>
<gene>
    <name evidence="1" type="ORF">FPZ49_31130</name>
</gene>
<dbReference type="OrthoDB" id="2881859at2"/>
<evidence type="ECO:0000313" key="1">
    <source>
        <dbReference type="EMBL" id="TVY03979.1"/>
    </source>
</evidence>
<proteinExistence type="predicted"/>
<evidence type="ECO:0000313" key="2">
    <source>
        <dbReference type="Proteomes" id="UP000317036"/>
    </source>
</evidence>
<dbReference type="AlphaFoldDB" id="A0A559JVR3"/>
<reference evidence="1 2" key="1">
    <citation type="submission" date="2019-07" db="EMBL/GenBank/DDBJ databases">
        <authorList>
            <person name="Kim J."/>
        </authorList>
    </citation>
    <scope>NUCLEOTIDE SEQUENCE [LARGE SCALE GENOMIC DNA]</scope>
    <source>
        <strain evidence="1 2">JC52</strain>
    </source>
</reference>
<name>A0A559JVR3_9BACL</name>
<dbReference type="Proteomes" id="UP000317036">
    <property type="component" value="Unassembled WGS sequence"/>
</dbReference>
<protein>
    <submittedName>
        <fullName evidence="1">Uncharacterized protein</fullName>
    </submittedName>
</protein>
<dbReference type="RefSeq" id="WP_144854209.1">
    <property type="nucleotide sequence ID" value="NZ_VNJI01000062.1"/>
</dbReference>
<dbReference type="EMBL" id="VNJI01000062">
    <property type="protein sequence ID" value="TVY03979.1"/>
    <property type="molecule type" value="Genomic_DNA"/>
</dbReference>
<keyword evidence="2" id="KW-1185">Reference proteome</keyword>
<organism evidence="1 2">
    <name type="scientific">Paenibacillus cremeus</name>
    <dbReference type="NCBI Taxonomy" id="2163881"/>
    <lineage>
        <taxon>Bacteria</taxon>
        <taxon>Bacillati</taxon>
        <taxon>Bacillota</taxon>
        <taxon>Bacilli</taxon>
        <taxon>Bacillales</taxon>
        <taxon>Paenibacillaceae</taxon>
        <taxon>Paenibacillus</taxon>
    </lineage>
</organism>
<accession>A0A559JVR3</accession>
<comment type="caution">
    <text evidence="1">The sequence shown here is derived from an EMBL/GenBank/DDBJ whole genome shotgun (WGS) entry which is preliminary data.</text>
</comment>